<sequence>MDIYYISHNVFILFLDDKEEVISVGKLSHLLTFSKQLLPVLESRIISQLLSLPSRQQSTIQIMSQITALSRQLFSVLESRIVSPRQLSQTLELRTNAQNNFH</sequence>
<dbReference type="AlphaFoldDB" id="A0A8H3WXH5"/>
<accession>A0A8H3WXH5</accession>
<dbReference type="EMBL" id="WTPW01002608">
    <property type="protein sequence ID" value="KAF0374650.1"/>
    <property type="molecule type" value="Genomic_DNA"/>
</dbReference>
<name>A0A8H3WXH5_GIGMA</name>
<evidence type="ECO:0000313" key="1">
    <source>
        <dbReference type="EMBL" id="KAF0374650.1"/>
    </source>
</evidence>
<protein>
    <submittedName>
        <fullName evidence="1">Uncharacterized protein</fullName>
    </submittedName>
</protein>
<organism evidence="1 2">
    <name type="scientific">Gigaspora margarita</name>
    <dbReference type="NCBI Taxonomy" id="4874"/>
    <lineage>
        <taxon>Eukaryota</taxon>
        <taxon>Fungi</taxon>
        <taxon>Fungi incertae sedis</taxon>
        <taxon>Mucoromycota</taxon>
        <taxon>Glomeromycotina</taxon>
        <taxon>Glomeromycetes</taxon>
        <taxon>Diversisporales</taxon>
        <taxon>Gigasporaceae</taxon>
        <taxon>Gigaspora</taxon>
    </lineage>
</organism>
<comment type="caution">
    <text evidence="1">The sequence shown here is derived from an EMBL/GenBank/DDBJ whole genome shotgun (WGS) entry which is preliminary data.</text>
</comment>
<evidence type="ECO:0000313" key="2">
    <source>
        <dbReference type="Proteomes" id="UP000439903"/>
    </source>
</evidence>
<dbReference type="Proteomes" id="UP000439903">
    <property type="component" value="Unassembled WGS sequence"/>
</dbReference>
<gene>
    <name evidence="1" type="ORF">F8M41_012838</name>
</gene>
<keyword evidence="2" id="KW-1185">Reference proteome</keyword>
<proteinExistence type="predicted"/>
<reference evidence="1 2" key="1">
    <citation type="journal article" date="2019" name="Environ. Microbiol.">
        <title>At the nexus of three kingdoms: the genome of the mycorrhizal fungus Gigaspora margarita provides insights into plant, endobacterial and fungal interactions.</title>
        <authorList>
            <person name="Venice F."/>
            <person name="Ghignone S."/>
            <person name="Salvioli di Fossalunga A."/>
            <person name="Amselem J."/>
            <person name="Novero M."/>
            <person name="Xianan X."/>
            <person name="Sedzielewska Toro K."/>
            <person name="Morin E."/>
            <person name="Lipzen A."/>
            <person name="Grigoriev I.V."/>
            <person name="Henrissat B."/>
            <person name="Martin F.M."/>
            <person name="Bonfante P."/>
        </authorList>
    </citation>
    <scope>NUCLEOTIDE SEQUENCE [LARGE SCALE GENOMIC DNA]</scope>
    <source>
        <strain evidence="1 2">BEG34</strain>
    </source>
</reference>